<dbReference type="CDD" id="cd18820">
    <property type="entry name" value="GH43_LbAraf43-like"/>
    <property type="match status" value="1"/>
</dbReference>
<keyword evidence="3 7" id="KW-0378">Hydrolase</keyword>
<proteinExistence type="inferred from homology"/>
<organism evidence="8 9">
    <name type="scientific">Mucilaginibacter arboris</name>
    <dbReference type="NCBI Taxonomy" id="2682090"/>
    <lineage>
        <taxon>Bacteria</taxon>
        <taxon>Pseudomonadati</taxon>
        <taxon>Bacteroidota</taxon>
        <taxon>Sphingobacteriia</taxon>
        <taxon>Sphingobacteriales</taxon>
        <taxon>Sphingobacteriaceae</taxon>
        <taxon>Mucilaginibacter</taxon>
    </lineage>
</organism>
<evidence type="ECO:0000256" key="6">
    <source>
        <dbReference type="PIRSR" id="PIRSR606710-2"/>
    </source>
</evidence>
<gene>
    <name evidence="8" type="ORF">GO621_05915</name>
</gene>
<dbReference type="PROSITE" id="PS51257">
    <property type="entry name" value="PROKAR_LIPOPROTEIN"/>
    <property type="match status" value="1"/>
</dbReference>
<sequence length="358" mass="38996">MKIINRYLSGVLLSILVISCSKKTDTGVINNGGNTNPPVVTVATFSNPLLSSGPDPWVVQKDGVYYFTRTFGDRISIYPTTKMSALGNALAQTVYTPPSAGIAYSRDIWAPEIHYLQGKWYIYFAADDGNDVNHRMYVLESSAATPVSTYTFKGQLKPTTDKWAIDGTVLNYNNQLYLIWSGWQGDNTPGTQQLYIAKMSDPYTISGDRVMISQADYAWEKSGSSVNEAPEVLTNPQGKVFLTYSASSCFTDNYALGLLTLKDASDPMVAANWTKSATPVFSTNATNGAYGPGHNGFFTSPDGTENWIIYHANSSAGQGCGDTRNPRMQKFTWNADGTPNFGTPISIYVKTAVPAGEQ</sequence>
<evidence type="ECO:0000313" key="8">
    <source>
        <dbReference type="EMBL" id="MVN21068.1"/>
    </source>
</evidence>
<dbReference type="AlphaFoldDB" id="A0A7K1SV01"/>
<feature type="site" description="Important for catalytic activity, responsible for pKa modulation of the active site Glu and correct orientation of both the proton donor and substrate" evidence="6">
    <location>
        <position position="166"/>
    </location>
</feature>
<evidence type="ECO:0000256" key="4">
    <source>
        <dbReference type="ARBA" id="ARBA00023295"/>
    </source>
</evidence>
<keyword evidence="4 7" id="KW-0326">Glycosidase</keyword>
<dbReference type="PANTHER" id="PTHR43817">
    <property type="entry name" value="GLYCOSYL HYDROLASE"/>
    <property type="match status" value="1"/>
</dbReference>
<keyword evidence="2" id="KW-0732">Signal</keyword>
<reference evidence="8 9" key="1">
    <citation type="submission" date="2019-12" db="EMBL/GenBank/DDBJ databases">
        <title>Mucilaginibacter sp. HMF7410 genome sequencing and assembly.</title>
        <authorList>
            <person name="Kang H."/>
            <person name="Cha I."/>
            <person name="Kim H."/>
            <person name="Joh K."/>
        </authorList>
    </citation>
    <scope>NUCLEOTIDE SEQUENCE [LARGE SCALE GENOMIC DNA]</scope>
    <source>
        <strain evidence="8 9">HMF7410</strain>
    </source>
</reference>
<keyword evidence="9" id="KW-1185">Reference proteome</keyword>
<dbReference type="EMBL" id="WPIK01000004">
    <property type="protein sequence ID" value="MVN21068.1"/>
    <property type="molecule type" value="Genomic_DNA"/>
</dbReference>
<dbReference type="GO" id="GO:0004553">
    <property type="term" value="F:hydrolase activity, hydrolyzing O-glycosyl compounds"/>
    <property type="evidence" value="ECO:0007669"/>
    <property type="project" value="InterPro"/>
</dbReference>
<dbReference type="RefSeq" id="WP_157565097.1">
    <property type="nucleotide sequence ID" value="NZ_WPIK01000004.1"/>
</dbReference>
<evidence type="ECO:0000256" key="5">
    <source>
        <dbReference type="PIRSR" id="PIRSR606710-1"/>
    </source>
</evidence>
<dbReference type="GO" id="GO:0005975">
    <property type="term" value="P:carbohydrate metabolic process"/>
    <property type="evidence" value="ECO:0007669"/>
    <property type="project" value="InterPro"/>
</dbReference>
<dbReference type="Proteomes" id="UP000462014">
    <property type="component" value="Unassembled WGS sequence"/>
</dbReference>
<protein>
    <submittedName>
        <fullName evidence="8">Family 43 glycosylhydrolase</fullName>
    </submittedName>
</protein>
<evidence type="ECO:0000256" key="1">
    <source>
        <dbReference type="ARBA" id="ARBA00009865"/>
    </source>
</evidence>
<dbReference type="Pfam" id="PF04616">
    <property type="entry name" value="Glyco_hydro_43"/>
    <property type="match status" value="1"/>
</dbReference>
<dbReference type="Gene3D" id="2.115.10.20">
    <property type="entry name" value="Glycosyl hydrolase domain, family 43"/>
    <property type="match status" value="1"/>
</dbReference>
<evidence type="ECO:0000256" key="2">
    <source>
        <dbReference type="ARBA" id="ARBA00022729"/>
    </source>
</evidence>
<dbReference type="SUPFAM" id="SSF75005">
    <property type="entry name" value="Arabinanase/levansucrase/invertase"/>
    <property type="match status" value="1"/>
</dbReference>
<evidence type="ECO:0000256" key="3">
    <source>
        <dbReference type="ARBA" id="ARBA00022801"/>
    </source>
</evidence>
<evidence type="ECO:0000313" key="9">
    <source>
        <dbReference type="Proteomes" id="UP000462014"/>
    </source>
</evidence>
<evidence type="ECO:0000256" key="7">
    <source>
        <dbReference type="RuleBase" id="RU361187"/>
    </source>
</evidence>
<feature type="active site" description="Proton donor" evidence="5">
    <location>
        <position position="228"/>
    </location>
</feature>
<comment type="caution">
    <text evidence="8">The sequence shown here is derived from an EMBL/GenBank/DDBJ whole genome shotgun (WGS) entry which is preliminary data.</text>
</comment>
<dbReference type="PIRSF" id="PIRSF025414">
    <property type="entry name" value="Alpha-L-arabinofuranosidase"/>
    <property type="match status" value="1"/>
</dbReference>
<comment type="similarity">
    <text evidence="1 7">Belongs to the glycosyl hydrolase 43 family.</text>
</comment>
<dbReference type="InterPro" id="IPR006710">
    <property type="entry name" value="Glyco_hydro_43"/>
</dbReference>
<name>A0A7K1SV01_9SPHI</name>
<dbReference type="InterPro" id="IPR023296">
    <property type="entry name" value="Glyco_hydro_beta-prop_sf"/>
</dbReference>
<dbReference type="PANTHER" id="PTHR43817:SF1">
    <property type="entry name" value="HYDROLASE, FAMILY 43, PUTATIVE (AFU_ORTHOLOGUE AFUA_3G01660)-RELATED"/>
    <property type="match status" value="1"/>
</dbReference>
<accession>A0A7K1SV01</accession>
<feature type="active site" description="Proton acceptor" evidence="5">
    <location>
        <position position="55"/>
    </location>
</feature>
<dbReference type="InterPro" id="IPR016828">
    <property type="entry name" value="Alpha-L-arabinofuranosidase"/>
</dbReference>